<gene>
    <name evidence="1" type="ORF">GCM10023169_36180</name>
</gene>
<keyword evidence="2" id="KW-1185">Reference proteome</keyword>
<sequence length="145" mass="15963">MDNYDFERRPVVQSTSRDFIARSIEADRTFLARFDPEADRSASEDEWQRRIGGTTEEVTSVEQHYTGSPTVLGPEAGDVSALGAHEFAARPSHHLAPHLLPDGRDVYEHFETAFSLVVADLGDSQRFSAAAECMGVPQEVSDVPA</sequence>
<evidence type="ECO:0000313" key="2">
    <source>
        <dbReference type="Proteomes" id="UP001500622"/>
    </source>
</evidence>
<dbReference type="Proteomes" id="UP001500622">
    <property type="component" value="Unassembled WGS sequence"/>
</dbReference>
<reference evidence="2" key="1">
    <citation type="journal article" date="2019" name="Int. J. Syst. Evol. Microbiol.">
        <title>The Global Catalogue of Microorganisms (GCM) 10K type strain sequencing project: providing services to taxonomists for standard genome sequencing and annotation.</title>
        <authorList>
            <consortium name="The Broad Institute Genomics Platform"/>
            <consortium name="The Broad Institute Genome Sequencing Center for Infectious Disease"/>
            <person name="Wu L."/>
            <person name="Ma J."/>
        </authorList>
    </citation>
    <scope>NUCLEOTIDE SEQUENCE [LARGE SCALE GENOMIC DNA]</scope>
    <source>
        <strain evidence="2">JCM 17810</strain>
    </source>
</reference>
<accession>A0ABP8LNL8</accession>
<dbReference type="RefSeq" id="WP_345218097.1">
    <property type="nucleotide sequence ID" value="NZ_BAABGN010000013.1"/>
</dbReference>
<protein>
    <submittedName>
        <fullName evidence="1">Uncharacterized protein</fullName>
    </submittedName>
</protein>
<dbReference type="EMBL" id="BAABGN010000013">
    <property type="protein sequence ID" value="GAA4431533.1"/>
    <property type="molecule type" value="Genomic_DNA"/>
</dbReference>
<organism evidence="1 2">
    <name type="scientific">Georgenia halophila</name>
    <dbReference type="NCBI Taxonomy" id="620889"/>
    <lineage>
        <taxon>Bacteria</taxon>
        <taxon>Bacillati</taxon>
        <taxon>Actinomycetota</taxon>
        <taxon>Actinomycetes</taxon>
        <taxon>Micrococcales</taxon>
        <taxon>Bogoriellaceae</taxon>
        <taxon>Georgenia</taxon>
    </lineage>
</organism>
<evidence type="ECO:0000313" key="1">
    <source>
        <dbReference type="EMBL" id="GAA4431533.1"/>
    </source>
</evidence>
<proteinExistence type="predicted"/>
<comment type="caution">
    <text evidence="1">The sequence shown here is derived from an EMBL/GenBank/DDBJ whole genome shotgun (WGS) entry which is preliminary data.</text>
</comment>
<name>A0ABP8LNL8_9MICO</name>